<evidence type="ECO:0000313" key="2">
    <source>
        <dbReference type="Proteomes" id="UP000014680"/>
    </source>
</evidence>
<protein>
    <submittedName>
        <fullName evidence="1">Uncharacterized protein</fullName>
    </submittedName>
</protein>
<proteinExistence type="predicted"/>
<feature type="non-terminal residue" evidence="1">
    <location>
        <position position="1"/>
    </location>
</feature>
<dbReference type="VEuPathDB" id="AmoebaDB:EIN_247870"/>
<dbReference type="KEGG" id="eiv:EIN_247870"/>
<evidence type="ECO:0000313" key="1">
    <source>
        <dbReference type="EMBL" id="ELP94843.1"/>
    </source>
</evidence>
<dbReference type="GeneID" id="14894094"/>
<gene>
    <name evidence="1" type="ORF">EIN_247870</name>
</gene>
<accession>A0A0A1UED0</accession>
<dbReference type="EMBL" id="KB206169">
    <property type="protein sequence ID" value="ELP94843.1"/>
    <property type="molecule type" value="Genomic_DNA"/>
</dbReference>
<reference evidence="1 2" key="1">
    <citation type="submission" date="2012-10" db="EMBL/GenBank/DDBJ databases">
        <authorList>
            <person name="Zafar N."/>
            <person name="Inman J."/>
            <person name="Hall N."/>
            <person name="Lorenzi H."/>
            <person name="Caler E."/>
        </authorList>
    </citation>
    <scope>NUCLEOTIDE SEQUENCE [LARGE SCALE GENOMIC DNA]</scope>
    <source>
        <strain evidence="1 2">IP1</strain>
    </source>
</reference>
<dbReference type="Proteomes" id="UP000014680">
    <property type="component" value="Unassembled WGS sequence"/>
</dbReference>
<organism evidence="1 2">
    <name type="scientific">Entamoeba invadens IP1</name>
    <dbReference type="NCBI Taxonomy" id="370355"/>
    <lineage>
        <taxon>Eukaryota</taxon>
        <taxon>Amoebozoa</taxon>
        <taxon>Evosea</taxon>
        <taxon>Archamoebae</taxon>
        <taxon>Mastigamoebida</taxon>
        <taxon>Entamoebidae</taxon>
        <taxon>Entamoeba</taxon>
    </lineage>
</organism>
<dbReference type="AlphaFoldDB" id="A0A0A1UED0"/>
<sequence length="80" mass="9822">AENYFKSNQNKKWKQKKLNKKIITTYLEIYKEKENCVCIVHSEILEVSHHRSTNWTENEFKYHQGSWYNQCIVKKLKQMI</sequence>
<keyword evidence="2" id="KW-1185">Reference proteome</keyword>
<dbReference type="RefSeq" id="XP_004261614.1">
    <property type="nucleotide sequence ID" value="XM_004261566.1"/>
</dbReference>
<name>A0A0A1UED0_ENTIV</name>